<protein>
    <submittedName>
        <fullName evidence="2">Putative secreted protein</fullName>
    </submittedName>
</protein>
<organism evidence="2">
    <name type="scientific">Anopheles marajoara</name>
    <dbReference type="NCBI Taxonomy" id="58244"/>
    <lineage>
        <taxon>Eukaryota</taxon>
        <taxon>Metazoa</taxon>
        <taxon>Ecdysozoa</taxon>
        <taxon>Arthropoda</taxon>
        <taxon>Hexapoda</taxon>
        <taxon>Insecta</taxon>
        <taxon>Pterygota</taxon>
        <taxon>Neoptera</taxon>
        <taxon>Endopterygota</taxon>
        <taxon>Diptera</taxon>
        <taxon>Nematocera</taxon>
        <taxon>Culicoidea</taxon>
        <taxon>Culicidae</taxon>
        <taxon>Anophelinae</taxon>
        <taxon>Anopheles</taxon>
    </lineage>
</organism>
<name>A0A2M4CB28_9DIPT</name>
<feature type="region of interest" description="Disordered" evidence="1">
    <location>
        <begin position="15"/>
        <end position="47"/>
    </location>
</feature>
<reference evidence="2" key="1">
    <citation type="submission" date="2018-01" db="EMBL/GenBank/DDBJ databases">
        <title>An insight into the sialome of Amazonian anophelines.</title>
        <authorList>
            <person name="Ribeiro J.M."/>
            <person name="Scarpassa V."/>
            <person name="Calvo E."/>
        </authorList>
    </citation>
    <scope>NUCLEOTIDE SEQUENCE</scope>
    <source>
        <tissue evidence="2">Salivary glands</tissue>
    </source>
</reference>
<feature type="compositionally biased region" description="Basic and acidic residues" evidence="1">
    <location>
        <begin position="27"/>
        <end position="47"/>
    </location>
</feature>
<accession>A0A2M4CB28</accession>
<evidence type="ECO:0000313" key="2">
    <source>
        <dbReference type="EMBL" id="MBW62527.1"/>
    </source>
</evidence>
<proteinExistence type="predicted"/>
<dbReference type="EMBL" id="GGFJ01013386">
    <property type="protein sequence ID" value="MBW62527.1"/>
    <property type="molecule type" value="Transcribed_RNA"/>
</dbReference>
<sequence length="83" mass="9572">MSRLLAFVLAQLRHAHPPEQDSSGDAEAGRKVQLSEHESGLRQNRTEREIKMTHQTPYLHTLPKYVVVVRVDVLVDQIYGYNF</sequence>
<dbReference type="AlphaFoldDB" id="A0A2M4CB28"/>
<evidence type="ECO:0000256" key="1">
    <source>
        <dbReference type="SAM" id="MobiDB-lite"/>
    </source>
</evidence>